<name>A0A024FWE9_9STRA</name>
<reference evidence="1 2" key="1">
    <citation type="submission" date="2012-05" db="EMBL/GenBank/DDBJ databases">
        <title>Recombination and specialization in a pathogen metapopulation.</title>
        <authorList>
            <person name="Gardiner A."/>
            <person name="Kemen E."/>
            <person name="Schultz-Larsen T."/>
            <person name="MacLean D."/>
            <person name="Van Oosterhout C."/>
            <person name="Jones J.D.G."/>
        </authorList>
    </citation>
    <scope>NUCLEOTIDE SEQUENCE [LARGE SCALE GENOMIC DNA]</scope>
    <source>
        <strain evidence="1 2">Ac Nc2</strain>
    </source>
</reference>
<dbReference type="InParanoid" id="A0A024FWE9"/>
<keyword evidence="2" id="KW-1185">Reference proteome</keyword>
<proteinExistence type="predicted"/>
<comment type="caution">
    <text evidence="1">The sequence shown here is derived from an EMBL/GenBank/DDBJ whole genome shotgun (WGS) entry which is preliminary data.</text>
</comment>
<dbReference type="EMBL" id="CAIX01000887">
    <property type="protein sequence ID" value="CCI11252.1"/>
    <property type="molecule type" value="Genomic_DNA"/>
</dbReference>
<dbReference type="AlphaFoldDB" id="A0A024FWE9"/>
<sequence length="105" mass="11807">MKAQSRSQYFVDQRYANSPYMNAASQSNILKSTGCLENMDISNGANSDDPEIMIDVSVFENVPLLALDPRNLCNELNEVDSQLSFYRIGTELESMTATVESTFYF</sequence>
<evidence type="ECO:0000313" key="1">
    <source>
        <dbReference type="EMBL" id="CCI11252.1"/>
    </source>
</evidence>
<dbReference type="Proteomes" id="UP000053237">
    <property type="component" value="Unassembled WGS sequence"/>
</dbReference>
<organism evidence="1 2">
    <name type="scientific">Albugo candida</name>
    <dbReference type="NCBI Taxonomy" id="65357"/>
    <lineage>
        <taxon>Eukaryota</taxon>
        <taxon>Sar</taxon>
        <taxon>Stramenopiles</taxon>
        <taxon>Oomycota</taxon>
        <taxon>Peronosporomycetes</taxon>
        <taxon>Albuginales</taxon>
        <taxon>Albuginaceae</taxon>
        <taxon>Albugo</taxon>
    </lineage>
</organism>
<accession>A0A024FWE9</accession>
<evidence type="ECO:0000313" key="2">
    <source>
        <dbReference type="Proteomes" id="UP000053237"/>
    </source>
</evidence>
<gene>
    <name evidence="1" type="ORF">BN9_126450</name>
</gene>
<protein>
    <submittedName>
        <fullName evidence="1">Uncharacterized protein</fullName>
    </submittedName>
</protein>